<dbReference type="GO" id="GO:0006351">
    <property type="term" value="P:DNA-templated transcription"/>
    <property type="evidence" value="ECO:0007669"/>
    <property type="project" value="InterPro"/>
</dbReference>
<proteinExistence type="predicted"/>
<evidence type="ECO:0000256" key="6">
    <source>
        <dbReference type="ARBA" id="ARBA00023242"/>
    </source>
</evidence>
<dbReference type="InterPro" id="IPR001138">
    <property type="entry name" value="Zn2Cys6_DnaBD"/>
</dbReference>
<dbReference type="PROSITE" id="PS50048">
    <property type="entry name" value="ZN2_CY6_FUNGAL_2"/>
    <property type="match status" value="2"/>
</dbReference>
<dbReference type="Pfam" id="PF04082">
    <property type="entry name" value="Fungal_trans"/>
    <property type="match status" value="1"/>
</dbReference>
<dbReference type="Gene3D" id="4.10.240.10">
    <property type="entry name" value="Zn(2)-C6 fungal-type DNA-binding domain"/>
    <property type="match status" value="2"/>
</dbReference>
<gene>
    <name evidence="8" type="ORF">BO72DRAFT_54010</name>
</gene>
<keyword evidence="6" id="KW-0539">Nucleus</keyword>
<accession>A0A8G1W196</accession>
<dbReference type="InterPro" id="IPR007219">
    <property type="entry name" value="XnlR_reg_dom"/>
</dbReference>
<dbReference type="EMBL" id="KZ824634">
    <property type="protein sequence ID" value="RAK79171.1"/>
    <property type="molecule type" value="Genomic_DNA"/>
</dbReference>
<dbReference type="GO" id="GO:0000981">
    <property type="term" value="F:DNA-binding transcription factor activity, RNA polymerase II-specific"/>
    <property type="evidence" value="ECO:0007669"/>
    <property type="project" value="InterPro"/>
</dbReference>
<sequence>MATSLNRPRSDPCFQCRSRKVRCDRKFDICSNCERLKHTCSFQRSASLSENPQRRNEDEPDRRRAARACLRCRAQKSRCSGEMPQCGNCQRRDRDCHYPGSKRAGIFSRKGTDHAPSAESDQKCTSPLQSQQKLIKFLDLYFQYLYPLPGYSFLHESSIRRMCSEERLEESLVLAICAIVNLRCPFSGRVSYDSASWIARAESHILNQLERPSIFHLQALFLIIHYHAEVGGFGQAFMLASLASRQVTALRLNHESPHLGFVAQETRRRAAWTMALLDGYFSVGLPGYSTIDYGEIYQQFPCREEMFGSPIPECMIRRPSGTPTDQSAASHGTLELILRLSKVRRDIIRLTRQLALVEQPVVDLDAIARGFQTSLLQIDAQITTSFGPFSPSHGKLHSHPQLPSRWLGRVLELQIAWHQAQCDLSRLFLAGHPSAASSTILNSLSSSPFVLQARGKCHHHSTCIIDFVLHNEALIPPTFFSVDIARCVYHAARLCLHLAGDSGRRGSEDSLSSSLGTALEQAFLALAFLQRNYERAAHAKGMILDLKVWIEACSSPQSKEAREPNPDRLTGSDGFERHHQLAVHSLLNQAEFVDDSYLYDGYLKHYSAIG</sequence>
<evidence type="ECO:0000259" key="7">
    <source>
        <dbReference type="PROSITE" id="PS50048"/>
    </source>
</evidence>
<evidence type="ECO:0000256" key="2">
    <source>
        <dbReference type="ARBA" id="ARBA00022723"/>
    </source>
</evidence>
<dbReference type="Pfam" id="PF00172">
    <property type="entry name" value="Zn_clus"/>
    <property type="match status" value="2"/>
</dbReference>
<dbReference type="SUPFAM" id="SSF57701">
    <property type="entry name" value="Zn2/Cys6 DNA-binding domain"/>
    <property type="match status" value="2"/>
</dbReference>
<name>A0A8G1W196_9EURO</name>
<dbReference type="SMART" id="SM00066">
    <property type="entry name" value="GAL4"/>
    <property type="match status" value="2"/>
</dbReference>
<dbReference type="InterPro" id="IPR050815">
    <property type="entry name" value="TF_fung"/>
</dbReference>
<dbReference type="CDD" id="cd12148">
    <property type="entry name" value="fungal_TF_MHR"/>
    <property type="match status" value="1"/>
</dbReference>
<evidence type="ECO:0000313" key="9">
    <source>
        <dbReference type="Proteomes" id="UP000249789"/>
    </source>
</evidence>
<dbReference type="CDD" id="cd00067">
    <property type="entry name" value="GAL4"/>
    <property type="match status" value="2"/>
</dbReference>
<organism evidence="8 9">
    <name type="scientific">Aspergillus fijiensis CBS 313.89</name>
    <dbReference type="NCBI Taxonomy" id="1448319"/>
    <lineage>
        <taxon>Eukaryota</taxon>
        <taxon>Fungi</taxon>
        <taxon>Dikarya</taxon>
        <taxon>Ascomycota</taxon>
        <taxon>Pezizomycotina</taxon>
        <taxon>Eurotiomycetes</taxon>
        <taxon>Eurotiomycetidae</taxon>
        <taxon>Eurotiales</taxon>
        <taxon>Aspergillaceae</taxon>
        <taxon>Aspergillus</taxon>
    </lineage>
</organism>
<dbReference type="GO" id="GO:0008270">
    <property type="term" value="F:zinc ion binding"/>
    <property type="evidence" value="ECO:0007669"/>
    <property type="project" value="InterPro"/>
</dbReference>
<keyword evidence="5" id="KW-0804">Transcription</keyword>
<dbReference type="VEuPathDB" id="FungiDB:BO72DRAFT_54010"/>
<evidence type="ECO:0000256" key="3">
    <source>
        <dbReference type="ARBA" id="ARBA00023015"/>
    </source>
</evidence>
<evidence type="ECO:0000256" key="1">
    <source>
        <dbReference type="ARBA" id="ARBA00004123"/>
    </source>
</evidence>
<dbReference type="PANTHER" id="PTHR47338:SF7">
    <property type="entry name" value="ZN(II)2CYS6 TRANSCRIPTION FACTOR (EUROFUNG)"/>
    <property type="match status" value="1"/>
</dbReference>
<feature type="domain" description="Zn(2)-C6 fungal-type" evidence="7">
    <location>
        <begin position="12"/>
        <end position="42"/>
    </location>
</feature>
<keyword evidence="2" id="KW-0479">Metal-binding</keyword>
<reference evidence="8 9" key="1">
    <citation type="submission" date="2018-02" db="EMBL/GenBank/DDBJ databases">
        <title>The genomes of Aspergillus section Nigri reveals drivers in fungal speciation.</title>
        <authorList>
            <consortium name="DOE Joint Genome Institute"/>
            <person name="Vesth T.C."/>
            <person name="Nybo J."/>
            <person name="Theobald S."/>
            <person name="Brandl J."/>
            <person name="Frisvad J.C."/>
            <person name="Nielsen K.F."/>
            <person name="Lyhne E.K."/>
            <person name="Kogle M.E."/>
            <person name="Kuo A."/>
            <person name="Riley R."/>
            <person name="Clum A."/>
            <person name="Nolan M."/>
            <person name="Lipzen A."/>
            <person name="Salamov A."/>
            <person name="Henrissat B."/>
            <person name="Wiebenga A."/>
            <person name="De vries R.P."/>
            <person name="Grigoriev I.V."/>
            <person name="Mortensen U.H."/>
            <person name="Andersen M.R."/>
            <person name="Baker S.E."/>
        </authorList>
    </citation>
    <scope>NUCLEOTIDE SEQUENCE [LARGE SCALE GENOMIC DNA]</scope>
    <source>
        <strain evidence="8 9">CBS 313.89</strain>
    </source>
</reference>
<evidence type="ECO:0000256" key="4">
    <source>
        <dbReference type="ARBA" id="ARBA00023125"/>
    </source>
</evidence>
<dbReference type="Proteomes" id="UP000249789">
    <property type="component" value="Unassembled WGS sequence"/>
</dbReference>
<dbReference type="GeneID" id="63867837"/>
<dbReference type="InterPro" id="IPR036864">
    <property type="entry name" value="Zn2-C6_fun-type_DNA-bd_sf"/>
</dbReference>
<dbReference type="PANTHER" id="PTHR47338">
    <property type="entry name" value="ZN(II)2CYS6 TRANSCRIPTION FACTOR (EUROFUNG)-RELATED"/>
    <property type="match status" value="1"/>
</dbReference>
<dbReference type="GO" id="GO:0005634">
    <property type="term" value="C:nucleus"/>
    <property type="evidence" value="ECO:0007669"/>
    <property type="project" value="UniProtKB-SubCell"/>
</dbReference>
<evidence type="ECO:0000256" key="5">
    <source>
        <dbReference type="ARBA" id="ARBA00023163"/>
    </source>
</evidence>
<feature type="domain" description="Zn(2)-C6 fungal-type" evidence="7">
    <location>
        <begin position="68"/>
        <end position="98"/>
    </location>
</feature>
<dbReference type="OrthoDB" id="2563500at2759"/>
<keyword evidence="4" id="KW-0238">DNA-binding</keyword>
<keyword evidence="3" id="KW-0805">Transcription regulation</keyword>
<dbReference type="PROSITE" id="PS00463">
    <property type="entry name" value="ZN2_CY6_FUNGAL_1"/>
    <property type="match status" value="2"/>
</dbReference>
<dbReference type="GO" id="GO:0003677">
    <property type="term" value="F:DNA binding"/>
    <property type="evidence" value="ECO:0007669"/>
    <property type="project" value="UniProtKB-KW"/>
</dbReference>
<keyword evidence="9" id="KW-1185">Reference proteome</keyword>
<evidence type="ECO:0000313" key="8">
    <source>
        <dbReference type="EMBL" id="RAK79171.1"/>
    </source>
</evidence>
<dbReference type="AlphaFoldDB" id="A0A8G1W196"/>
<protein>
    <recommendedName>
        <fullName evidence="7">Zn(2)-C6 fungal-type domain-containing protein</fullName>
    </recommendedName>
</protein>
<dbReference type="RefSeq" id="XP_040803181.1">
    <property type="nucleotide sequence ID" value="XM_040950502.1"/>
</dbReference>
<comment type="subcellular location">
    <subcellularLocation>
        <location evidence="1">Nucleus</location>
    </subcellularLocation>
</comment>